<dbReference type="EMBL" id="JABCJJ010000001">
    <property type="protein sequence ID" value="NMR18725.1"/>
    <property type="molecule type" value="Genomic_DNA"/>
</dbReference>
<dbReference type="PROSITE" id="PS51154">
    <property type="entry name" value="MACRO"/>
    <property type="match status" value="1"/>
</dbReference>
<protein>
    <submittedName>
        <fullName evidence="2">O-acetyl-ADP-ribose deacetylase</fullName>
    </submittedName>
</protein>
<sequence length="199" mass="20003">MRGATGAATRIEAVRGDLTREHVDAIVNAANSSLLGGGGVDGAIHAAAGPELLAACRELRRTRLPGGLPVGEAVATGAGRLPARWVVHTVGPNRHAGETDPALLSSCFTRSLDVAARLGARSVAFPAVSAGVYGWDVHDVARLAVAAVRGWAATPARAGDDTPDAVAAGERAASGIGLVRFVLFSDAALAAFEEALAAG</sequence>
<evidence type="ECO:0000313" key="3">
    <source>
        <dbReference type="Proteomes" id="UP000562124"/>
    </source>
</evidence>
<dbReference type="AlphaFoldDB" id="A0A7Y0LVI0"/>
<comment type="caution">
    <text evidence="2">The sequence shown here is derived from an EMBL/GenBank/DDBJ whole genome shotgun (WGS) entry which is preliminary data.</text>
</comment>
<dbReference type="SUPFAM" id="SSF52949">
    <property type="entry name" value="Macro domain-like"/>
    <property type="match status" value="1"/>
</dbReference>
<keyword evidence="3" id="KW-1185">Reference proteome</keyword>
<name>A0A7Y0LVI0_CELFI</name>
<dbReference type="InterPro" id="IPR043472">
    <property type="entry name" value="Macro_dom-like"/>
</dbReference>
<accession>A0A7Y0LVI0</accession>
<dbReference type="NCBIfam" id="NF001664">
    <property type="entry name" value="PRK00431.1-6"/>
    <property type="match status" value="1"/>
</dbReference>
<dbReference type="InterPro" id="IPR002589">
    <property type="entry name" value="Macro_dom"/>
</dbReference>
<gene>
    <name evidence="2" type="ORF">HIR71_00540</name>
</gene>
<dbReference type="Proteomes" id="UP000562124">
    <property type="component" value="Unassembled WGS sequence"/>
</dbReference>
<organism evidence="2 3">
    <name type="scientific">Cellulomonas fimi</name>
    <dbReference type="NCBI Taxonomy" id="1708"/>
    <lineage>
        <taxon>Bacteria</taxon>
        <taxon>Bacillati</taxon>
        <taxon>Actinomycetota</taxon>
        <taxon>Actinomycetes</taxon>
        <taxon>Micrococcales</taxon>
        <taxon>Cellulomonadaceae</taxon>
        <taxon>Cellulomonas</taxon>
    </lineage>
</organism>
<dbReference type="Gene3D" id="3.40.220.10">
    <property type="entry name" value="Leucine Aminopeptidase, subunit E, domain 1"/>
    <property type="match status" value="1"/>
</dbReference>
<feature type="domain" description="Macro" evidence="1">
    <location>
        <begin position="1"/>
        <end position="199"/>
    </location>
</feature>
<evidence type="ECO:0000259" key="1">
    <source>
        <dbReference type="PROSITE" id="PS51154"/>
    </source>
</evidence>
<proteinExistence type="predicted"/>
<reference evidence="2 3" key="1">
    <citation type="submission" date="2020-04" db="EMBL/GenBank/DDBJ databases">
        <title>Sequencing and Assembly of C. fimi.</title>
        <authorList>
            <person name="Ramsey A.R."/>
        </authorList>
    </citation>
    <scope>NUCLEOTIDE SEQUENCE [LARGE SCALE GENOMIC DNA]</scope>
    <source>
        <strain evidence="2 3">SB</strain>
    </source>
</reference>
<dbReference type="PANTHER" id="PTHR11106">
    <property type="entry name" value="GANGLIOSIDE INDUCED DIFFERENTIATION ASSOCIATED PROTEIN 2-RELATED"/>
    <property type="match status" value="1"/>
</dbReference>
<dbReference type="SMART" id="SM00506">
    <property type="entry name" value="A1pp"/>
    <property type="match status" value="1"/>
</dbReference>
<dbReference type="PANTHER" id="PTHR11106:SF27">
    <property type="entry name" value="MACRO DOMAIN-CONTAINING PROTEIN"/>
    <property type="match status" value="1"/>
</dbReference>
<dbReference type="Pfam" id="PF01661">
    <property type="entry name" value="Macro"/>
    <property type="match status" value="1"/>
</dbReference>
<evidence type="ECO:0000313" key="2">
    <source>
        <dbReference type="EMBL" id="NMR18725.1"/>
    </source>
</evidence>